<feature type="compositionally biased region" description="Acidic residues" evidence="1">
    <location>
        <begin position="66"/>
        <end position="81"/>
    </location>
</feature>
<dbReference type="Proteomes" id="UP000886885">
    <property type="component" value="Chromosome 2D"/>
</dbReference>
<name>A0A8X8D9J5_POPTO</name>
<reference evidence="2" key="1">
    <citation type="journal article" date="2020" name="bioRxiv">
        <title>Hybrid origin of Populus tomentosa Carr. identified through genome sequencing and phylogenomic analysis.</title>
        <authorList>
            <person name="An X."/>
            <person name="Gao K."/>
            <person name="Chen Z."/>
            <person name="Li J."/>
            <person name="Yang X."/>
            <person name="Yang X."/>
            <person name="Zhou J."/>
            <person name="Guo T."/>
            <person name="Zhao T."/>
            <person name="Huang S."/>
            <person name="Miao D."/>
            <person name="Khan W.U."/>
            <person name="Rao P."/>
            <person name="Ye M."/>
            <person name="Lei B."/>
            <person name="Liao W."/>
            <person name="Wang J."/>
            <person name="Ji L."/>
            <person name="Li Y."/>
            <person name="Guo B."/>
            <person name="Mustafa N.S."/>
            <person name="Li S."/>
            <person name="Yun Q."/>
            <person name="Keller S.R."/>
            <person name="Mao J."/>
            <person name="Zhang R."/>
            <person name="Strauss S.H."/>
        </authorList>
    </citation>
    <scope>NUCLEOTIDE SEQUENCE</scope>
    <source>
        <strain evidence="2">GM15</strain>
        <tissue evidence="2">Leaf</tissue>
    </source>
</reference>
<organism evidence="2 3">
    <name type="scientific">Populus tomentosa</name>
    <name type="common">Chinese white poplar</name>
    <dbReference type="NCBI Taxonomy" id="118781"/>
    <lineage>
        <taxon>Eukaryota</taxon>
        <taxon>Viridiplantae</taxon>
        <taxon>Streptophyta</taxon>
        <taxon>Embryophyta</taxon>
        <taxon>Tracheophyta</taxon>
        <taxon>Spermatophyta</taxon>
        <taxon>Magnoliopsida</taxon>
        <taxon>eudicotyledons</taxon>
        <taxon>Gunneridae</taxon>
        <taxon>Pentapetalae</taxon>
        <taxon>rosids</taxon>
        <taxon>fabids</taxon>
        <taxon>Malpighiales</taxon>
        <taxon>Salicaceae</taxon>
        <taxon>Saliceae</taxon>
        <taxon>Populus</taxon>
    </lineage>
</organism>
<feature type="region of interest" description="Disordered" evidence="1">
    <location>
        <begin position="36"/>
        <end position="102"/>
    </location>
</feature>
<evidence type="ECO:0000313" key="2">
    <source>
        <dbReference type="EMBL" id="KAG6783714.1"/>
    </source>
</evidence>
<accession>A0A8X8D9J5</accession>
<proteinExistence type="predicted"/>
<dbReference type="AlphaFoldDB" id="A0A8X8D9J5"/>
<evidence type="ECO:0000313" key="3">
    <source>
        <dbReference type="Proteomes" id="UP000886885"/>
    </source>
</evidence>
<sequence>MSMMAKLLVKEQMSMSSFGNQNSALYGLTYEHGEPERKNLLKQSAKKGAAKASDNSRKRKSKDSSESEDEENGDDESDASEDQVNGQTEKKSKRGSFRQGSK</sequence>
<gene>
    <name evidence="2" type="ORF">POTOM_009381</name>
</gene>
<evidence type="ECO:0000256" key="1">
    <source>
        <dbReference type="SAM" id="MobiDB-lite"/>
    </source>
</evidence>
<feature type="compositionally biased region" description="Basic residues" evidence="1">
    <location>
        <begin position="91"/>
        <end position="102"/>
    </location>
</feature>
<keyword evidence="3" id="KW-1185">Reference proteome</keyword>
<comment type="caution">
    <text evidence="2">The sequence shown here is derived from an EMBL/GenBank/DDBJ whole genome shotgun (WGS) entry which is preliminary data.</text>
</comment>
<dbReference type="EMBL" id="JAAWWB010000004">
    <property type="protein sequence ID" value="KAG6783714.1"/>
    <property type="molecule type" value="Genomic_DNA"/>
</dbReference>
<protein>
    <submittedName>
        <fullName evidence="2">Uncharacterized protein</fullName>
    </submittedName>
</protein>